<accession>A0A1Y6D459</accession>
<organism evidence="2 3">
    <name type="scientific">Methylomagnum ishizawai</name>
    <dbReference type="NCBI Taxonomy" id="1760988"/>
    <lineage>
        <taxon>Bacteria</taxon>
        <taxon>Pseudomonadati</taxon>
        <taxon>Pseudomonadota</taxon>
        <taxon>Gammaproteobacteria</taxon>
        <taxon>Methylococcales</taxon>
        <taxon>Methylococcaceae</taxon>
        <taxon>Methylomagnum</taxon>
    </lineage>
</organism>
<protein>
    <recommendedName>
        <fullName evidence="4">Lipoprotein-attachment site-containing protein</fullName>
    </recommendedName>
</protein>
<sequence>MFKKYLFGLVSAQLALFLIGCGNEGPLGNTPPQGRPEWMKKKEAAPAEPAPAEAPQKQP</sequence>
<dbReference type="Proteomes" id="UP000192923">
    <property type="component" value="Unassembled WGS sequence"/>
</dbReference>
<proteinExistence type="predicted"/>
<evidence type="ECO:0000256" key="1">
    <source>
        <dbReference type="SAM" id="MobiDB-lite"/>
    </source>
</evidence>
<feature type="region of interest" description="Disordered" evidence="1">
    <location>
        <begin position="23"/>
        <end position="59"/>
    </location>
</feature>
<dbReference type="AlphaFoldDB" id="A0A1Y6D459"/>
<feature type="compositionally biased region" description="Low complexity" evidence="1">
    <location>
        <begin position="46"/>
        <end position="59"/>
    </location>
</feature>
<dbReference type="RefSeq" id="WP_125469157.1">
    <property type="nucleotide sequence ID" value="NZ_FXAM01000002.1"/>
</dbReference>
<evidence type="ECO:0000313" key="3">
    <source>
        <dbReference type="Proteomes" id="UP000192923"/>
    </source>
</evidence>
<dbReference type="EMBL" id="FXAM01000002">
    <property type="protein sequence ID" value="SMF97447.1"/>
    <property type="molecule type" value="Genomic_DNA"/>
</dbReference>
<reference evidence="2 3" key="1">
    <citation type="submission" date="2016-12" db="EMBL/GenBank/DDBJ databases">
        <authorList>
            <person name="Song W.-J."/>
            <person name="Kurnit D.M."/>
        </authorList>
    </citation>
    <scope>NUCLEOTIDE SEQUENCE [LARGE SCALE GENOMIC DNA]</scope>
    <source>
        <strain evidence="2 3">175</strain>
    </source>
</reference>
<dbReference type="PROSITE" id="PS51257">
    <property type="entry name" value="PROKAR_LIPOPROTEIN"/>
    <property type="match status" value="1"/>
</dbReference>
<keyword evidence="3" id="KW-1185">Reference proteome</keyword>
<gene>
    <name evidence="2" type="ORF">SAMN02949497_0476</name>
</gene>
<name>A0A1Y6D459_9GAMM</name>
<evidence type="ECO:0000313" key="2">
    <source>
        <dbReference type="EMBL" id="SMF97447.1"/>
    </source>
</evidence>
<evidence type="ECO:0008006" key="4">
    <source>
        <dbReference type="Google" id="ProtNLM"/>
    </source>
</evidence>